<dbReference type="RefSeq" id="WP_218125891.1">
    <property type="nucleotide sequence ID" value="NZ_FNCN01000014.1"/>
</dbReference>
<name>A0A1G8BPU7_9ACTN</name>
<evidence type="ECO:0000313" key="3">
    <source>
        <dbReference type="Proteomes" id="UP000198923"/>
    </source>
</evidence>
<dbReference type="SUPFAM" id="SSF52540">
    <property type="entry name" value="P-loop containing nucleoside triphosphate hydrolases"/>
    <property type="match status" value="1"/>
</dbReference>
<sequence>MQAGRVSGGIHFHGHERSSQEGFGLGAPRQLPRDISDFVNRTDELHRLDELLPRDQDSRPWVYVIVGTAGAGKTSLALHWAHRAQEHFPDGQLYINLRGYDPGEPVSALEALHRFLVALGVPSAALPTDVDTAAAMYRSALADRSVLIVLDNAGSVSQVRPLLPGGSRCLTVVTSRSRLSGLAVHDGARRLTVGTLTEPECVLLLRTVTAGYRPEDDVDKLIELARLCGRLPLALRIAAERAVCHPHMRIDDLVAELRDRSALWDALSLGEEGNEGAVRSVFAWSYRALSPDCARLFRLLGLHPGADLGIGAAAALAEVDIRRSRQMLDGLVAAHMLEQTSPDRYEFHDLLRAYAIDQARLEENDRSRAAAVRRMLDWYLHTAAAAQSWIMPVRDPVPLDARDDRIAIPSFSDYDQAVEWCEREQANFLPAVHAAVEYGFDRHAWRLALVLWSATAPSTPAMGWLSIGLVGLGAAGRANERGGEASLLRSLGFTYVKINDLEASLENHSAALTISRDLGDRRGEAASLNAIGLIYSRWRRLAEAERHLELAGAIYGELGAAHWSSVVLANLASVHLQAGQLVKAADNLQQVMDFQRRRGNKRSMGNALHLLSGVHVDLGEFEEALRAAQEAVELALDLRSHVLEGYWLLTLGHAQAALGQHDDALVSFHRSATLHRRLGDRSREALAWHGAGDAYRRGGRDDEAVGFFRRAAAVQRELGYPWHEAMALDGLAAAVPDDDAEQSRRCWAEALELIAGYGDSRALEVRRRIETHLAELP</sequence>
<dbReference type="AlphaFoldDB" id="A0A1G8BPU7"/>
<dbReference type="PANTHER" id="PTHR47691">
    <property type="entry name" value="REGULATOR-RELATED"/>
    <property type="match status" value="1"/>
</dbReference>
<evidence type="ECO:0000256" key="1">
    <source>
        <dbReference type="SAM" id="MobiDB-lite"/>
    </source>
</evidence>
<dbReference type="Gene3D" id="1.25.40.10">
    <property type="entry name" value="Tetratricopeptide repeat domain"/>
    <property type="match status" value="2"/>
</dbReference>
<dbReference type="InterPro" id="IPR019734">
    <property type="entry name" value="TPR_rpt"/>
</dbReference>
<keyword evidence="3" id="KW-1185">Reference proteome</keyword>
<dbReference type="PRINTS" id="PR00364">
    <property type="entry name" value="DISEASERSIST"/>
</dbReference>
<dbReference type="PANTHER" id="PTHR47691:SF3">
    <property type="entry name" value="HTH-TYPE TRANSCRIPTIONAL REGULATOR RV0890C-RELATED"/>
    <property type="match status" value="1"/>
</dbReference>
<dbReference type="SUPFAM" id="SSF48452">
    <property type="entry name" value="TPR-like"/>
    <property type="match status" value="2"/>
</dbReference>
<dbReference type="Proteomes" id="UP000198923">
    <property type="component" value="Unassembled WGS sequence"/>
</dbReference>
<gene>
    <name evidence="2" type="ORF">SAMN05421505_114119</name>
</gene>
<dbReference type="STRING" id="504805.SAMN05421505_114119"/>
<feature type="region of interest" description="Disordered" evidence="1">
    <location>
        <begin position="1"/>
        <end position="28"/>
    </location>
</feature>
<dbReference type="Pfam" id="PF13424">
    <property type="entry name" value="TPR_12"/>
    <property type="match status" value="3"/>
</dbReference>
<organism evidence="2 3">
    <name type="scientific">Sinosporangium album</name>
    <dbReference type="NCBI Taxonomy" id="504805"/>
    <lineage>
        <taxon>Bacteria</taxon>
        <taxon>Bacillati</taxon>
        <taxon>Actinomycetota</taxon>
        <taxon>Actinomycetes</taxon>
        <taxon>Streptosporangiales</taxon>
        <taxon>Streptosporangiaceae</taxon>
        <taxon>Sinosporangium</taxon>
    </lineage>
</organism>
<proteinExistence type="predicted"/>
<dbReference type="EMBL" id="FNCN01000014">
    <property type="protein sequence ID" value="SDH35266.1"/>
    <property type="molecule type" value="Genomic_DNA"/>
</dbReference>
<evidence type="ECO:0000313" key="2">
    <source>
        <dbReference type="EMBL" id="SDH35266.1"/>
    </source>
</evidence>
<protein>
    <submittedName>
        <fullName evidence="2">NB-ARC domain-containing protein</fullName>
    </submittedName>
</protein>
<dbReference type="InterPro" id="IPR027417">
    <property type="entry name" value="P-loop_NTPase"/>
</dbReference>
<accession>A0A1G8BPU7</accession>
<reference evidence="2 3" key="1">
    <citation type="submission" date="2016-10" db="EMBL/GenBank/DDBJ databases">
        <authorList>
            <person name="de Groot N.N."/>
        </authorList>
    </citation>
    <scope>NUCLEOTIDE SEQUENCE [LARGE SCALE GENOMIC DNA]</scope>
    <source>
        <strain evidence="2 3">CPCC 201354</strain>
    </source>
</reference>
<dbReference type="Gene3D" id="3.40.50.300">
    <property type="entry name" value="P-loop containing nucleotide triphosphate hydrolases"/>
    <property type="match status" value="1"/>
</dbReference>
<dbReference type="SMART" id="SM00028">
    <property type="entry name" value="TPR"/>
    <property type="match status" value="6"/>
</dbReference>
<dbReference type="InterPro" id="IPR011990">
    <property type="entry name" value="TPR-like_helical_dom_sf"/>
</dbReference>